<evidence type="ECO:0000313" key="4">
    <source>
        <dbReference type="Proteomes" id="UP001174997"/>
    </source>
</evidence>
<evidence type="ECO:0000256" key="2">
    <source>
        <dbReference type="SAM" id="Phobius"/>
    </source>
</evidence>
<comment type="caution">
    <text evidence="3">The sequence shown here is derived from an EMBL/GenBank/DDBJ whole genome shotgun (WGS) entry which is preliminary data.</text>
</comment>
<dbReference type="EMBL" id="JAULSY010000036">
    <property type="protein sequence ID" value="KAK0670062.1"/>
    <property type="molecule type" value="Genomic_DNA"/>
</dbReference>
<keyword evidence="4" id="KW-1185">Reference proteome</keyword>
<keyword evidence="2" id="KW-1133">Transmembrane helix</keyword>
<feature type="compositionally biased region" description="Basic and acidic residues" evidence="1">
    <location>
        <begin position="231"/>
        <end position="241"/>
    </location>
</feature>
<organism evidence="3 4">
    <name type="scientific">Cercophora samala</name>
    <dbReference type="NCBI Taxonomy" id="330535"/>
    <lineage>
        <taxon>Eukaryota</taxon>
        <taxon>Fungi</taxon>
        <taxon>Dikarya</taxon>
        <taxon>Ascomycota</taxon>
        <taxon>Pezizomycotina</taxon>
        <taxon>Sordariomycetes</taxon>
        <taxon>Sordariomycetidae</taxon>
        <taxon>Sordariales</taxon>
        <taxon>Lasiosphaeriaceae</taxon>
        <taxon>Cercophora</taxon>
    </lineage>
</organism>
<feature type="compositionally biased region" description="Acidic residues" evidence="1">
    <location>
        <begin position="216"/>
        <end position="230"/>
    </location>
</feature>
<feature type="region of interest" description="Disordered" evidence="1">
    <location>
        <begin position="29"/>
        <end position="91"/>
    </location>
</feature>
<protein>
    <submittedName>
        <fullName evidence="3">Uncharacterized protein</fullName>
    </submittedName>
</protein>
<keyword evidence="2" id="KW-0812">Transmembrane</keyword>
<accession>A0AA39ZFN2</accession>
<feature type="transmembrane region" description="Helical" evidence="2">
    <location>
        <begin position="304"/>
        <end position="325"/>
    </location>
</feature>
<dbReference type="Proteomes" id="UP001174997">
    <property type="component" value="Unassembled WGS sequence"/>
</dbReference>
<reference evidence="3" key="1">
    <citation type="submission" date="2023-06" db="EMBL/GenBank/DDBJ databases">
        <title>Genome-scale phylogeny and comparative genomics of the fungal order Sordariales.</title>
        <authorList>
            <consortium name="Lawrence Berkeley National Laboratory"/>
            <person name="Hensen N."/>
            <person name="Bonometti L."/>
            <person name="Westerberg I."/>
            <person name="Brannstrom I.O."/>
            <person name="Guillou S."/>
            <person name="Cros-Aarteil S."/>
            <person name="Calhoun S."/>
            <person name="Haridas S."/>
            <person name="Kuo A."/>
            <person name="Mondo S."/>
            <person name="Pangilinan J."/>
            <person name="Riley R."/>
            <person name="Labutti K."/>
            <person name="Andreopoulos B."/>
            <person name="Lipzen A."/>
            <person name="Chen C."/>
            <person name="Yanf M."/>
            <person name="Daum C."/>
            <person name="Ng V."/>
            <person name="Clum A."/>
            <person name="Steindorff A."/>
            <person name="Ohm R."/>
            <person name="Martin F."/>
            <person name="Silar P."/>
            <person name="Natvig D."/>
            <person name="Lalanne C."/>
            <person name="Gautier V."/>
            <person name="Ament-Velasquez S.L."/>
            <person name="Kruys A."/>
            <person name="Hutchinson M.I."/>
            <person name="Powell A.J."/>
            <person name="Barry K."/>
            <person name="Miller A.N."/>
            <person name="Grigoriev I.V."/>
            <person name="Debuchy R."/>
            <person name="Gladieux P."/>
            <person name="Thoren M.H."/>
            <person name="Johannesson H."/>
        </authorList>
    </citation>
    <scope>NUCLEOTIDE SEQUENCE</scope>
    <source>
        <strain evidence="3">CBS 307.81</strain>
    </source>
</reference>
<feature type="compositionally biased region" description="Acidic residues" evidence="1">
    <location>
        <begin position="63"/>
        <end position="82"/>
    </location>
</feature>
<name>A0AA39ZFN2_9PEZI</name>
<keyword evidence="2" id="KW-0472">Membrane</keyword>
<feature type="compositionally biased region" description="Basic and acidic residues" evidence="1">
    <location>
        <begin position="51"/>
        <end position="62"/>
    </location>
</feature>
<evidence type="ECO:0000313" key="3">
    <source>
        <dbReference type="EMBL" id="KAK0670062.1"/>
    </source>
</evidence>
<gene>
    <name evidence="3" type="ORF">QBC41DRAFT_372874</name>
</gene>
<dbReference type="AlphaFoldDB" id="A0AA39ZFN2"/>
<feature type="region of interest" description="Disordered" evidence="1">
    <location>
        <begin position="216"/>
        <end position="242"/>
    </location>
</feature>
<evidence type="ECO:0000256" key="1">
    <source>
        <dbReference type="SAM" id="MobiDB-lite"/>
    </source>
</evidence>
<sequence length="353" mass="40962">MAECDIKERLDAQDKSQDCDNIITRQADAFKGADNDQDEGNTDSQDNVQNVKKEGGEEKQEMREEDGNEEQENDNQQEEDADADGHGETEEEQWIRIFSPRLPASILRTVSRVLAFCTPKATWLFHVAVVEPLGDFFDVFIWLRYLWDNDTFLNNGGPVPLFYSLRDRRAALERIRAETDKWMEDEDNDEVLILDGDDMVMLMRLGYATEDMGFDEFEDRDDESDDEEREEAAFERARREVNEEEQPQVVALVKSGPRERGQGDDPGRIFVFAFSEEWREDIERVARQRTRDRARHLEEDLGDWLLAVALTVFVVVEVALLVSIIRDCSIGRDNLFYKLAKWYKLNLGSLIWG</sequence>
<proteinExistence type="predicted"/>